<reference evidence="1 2" key="1">
    <citation type="submission" date="2024-04" db="EMBL/GenBank/DDBJ databases">
        <title>Novel species of the genus Ideonella isolated from streams.</title>
        <authorList>
            <person name="Lu H."/>
        </authorList>
    </citation>
    <scope>NUCLEOTIDE SEQUENCE [LARGE SCALE GENOMIC DNA]</scope>
    <source>
        <strain evidence="1 2">LYT19W</strain>
    </source>
</reference>
<evidence type="ECO:0000313" key="2">
    <source>
        <dbReference type="Proteomes" id="UP001379945"/>
    </source>
</evidence>
<name>A0ABU9C8W9_9BURK</name>
<dbReference type="EMBL" id="JBBUTI010000014">
    <property type="protein sequence ID" value="MEK8048198.1"/>
    <property type="molecule type" value="Genomic_DNA"/>
</dbReference>
<protein>
    <submittedName>
        <fullName evidence="1">Uncharacterized protein</fullName>
    </submittedName>
</protein>
<comment type="caution">
    <text evidence="1">The sequence shown here is derived from an EMBL/GenBank/DDBJ whole genome shotgun (WGS) entry which is preliminary data.</text>
</comment>
<gene>
    <name evidence="1" type="ORF">AACH00_17735</name>
</gene>
<keyword evidence="2" id="KW-1185">Reference proteome</keyword>
<proteinExistence type="predicted"/>
<dbReference type="Proteomes" id="UP001379945">
    <property type="component" value="Unassembled WGS sequence"/>
</dbReference>
<accession>A0ABU9C8W9</accession>
<sequence length="150" mass="16702">MDKLSFLAAPLSDVDADIAQIDPTADWADSSPHGEPQDRAARLAARRAFVDMKLLFMRAVADLAGPKGLWLQHQVRQANDPNDLWVLRGALLVALHQRSDLAARKMRGEIYRQLDSVFPDSLSAGPSSMPPVPEPWALPEYLQPQARLRR</sequence>
<dbReference type="RefSeq" id="WP_341400507.1">
    <property type="nucleotide sequence ID" value="NZ_JBBUTI010000014.1"/>
</dbReference>
<organism evidence="1 2">
    <name type="scientific">Ideonella margarita</name>
    <dbReference type="NCBI Taxonomy" id="2984191"/>
    <lineage>
        <taxon>Bacteria</taxon>
        <taxon>Pseudomonadati</taxon>
        <taxon>Pseudomonadota</taxon>
        <taxon>Betaproteobacteria</taxon>
        <taxon>Burkholderiales</taxon>
        <taxon>Sphaerotilaceae</taxon>
        <taxon>Ideonella</taxon>
    </lineage>
</organism>
<evidence type="ECO:0000313" key="1">
    <source>
        <dbReference type="EMBL" id="MEK8048198.1"/>
    </source>
</evidence>